<protein>
    <recommendedName>
        <fullName evidence="4">Secreted protein</fullName>
    </recommendedName>
</protein>
<evidence type="ECO:0000313" key="2">
    <source>
        <dbReference type="EMBL" id="KAJ7197812.1"/>
    </source>
</evidence>
<evidence type="ECO:0000256" key="1">
    <source>
        <dbReference type="SAM" id="SignalP"/>
    </source>
</evidence>
<proteinExistence type="predicted"/>
<dbReference type="Proteomes" id="UP001219525">
    <property type="component" value="Unassembled WGS sequence"/>
</dbReference>
<organism evidence="2 3">
    <name type="scientific">Mycena pura</name>
    <dbReference type="NCBI Taxonomy" id="153505"/>
    <lineage>
        <taxon>Eukaryota</taxon>
        <taxon>Fungi</taxon>
        <taxon>Dikarya</taxon>
        <taxon>Basidiomycota</taxon>
        <taxon>Agaricomycotina</taxon>
        <taxon>Agaricomycetes</taxon>
        <taxon>Agaricomycetidae</taxon>
        <taxon>Agaricales</taxon>
        <taxon>Marasmiineae</taxon>
        <taxon>Mycenaceae</taxon>
        <taxon>Mycena</taxon>
    </lineage>
</organism>
<gene>
    <name evidence="2" type="ORF">GGX14DRAFT_402433</name>
</gene>
<evidence type="ECO:0000313" key="3">
    <source>
        <dbReference type="Proteomes" id="UP001219525"/>
    </source>
</evidence>
<feature type="chain" id="PRO_5042098736" description="Secreted protein" evidence="1">
    <location>
        <begin position="28"/>
        <end position="140"/>
    </location>
</feature>
<dbReference type="EMBL" id="JARJCW010000076">
    <property type="protein sequence ID" value="KAJ7197812.1"/>
    <property type="molecule type" value="Genomic_DNA"/>
</dbReference>
<reference evidence="2" key="1">
    <citation type="submission" date="2023-03" db="EMBL/GenBank/DDBJ databases">
        <title>Massive genome expansion in bonnet fungi (Mycena s.s.) driven by repeated elements and novel gene families across ecological guilds.</title>
        <authorList>
            <consortium name="Lawrence Berkeley National Laboratory"/>
            <person name="Harder C.B."/>
            <person name="Miyauchi S."/>
            <person name="Viragh M."/>
            <person name="Kuo A."/>
            <person name="Thoen E."/>
            <person name="Andreopoulos B."/>
            <person name="Lu D."/>
            <person name="Skrede I."/>
            <person name="Drula E."/>
            <person name="Henrissat B."/>
            <person name="Morin E."/>
            <person name="Kohler A."/>
            <person name="Barry K."/>
            <person name="LaButti K."/>
            <person name="Morin E."/>
            <person name="Salamov A."/>
            <person name="Lipzen A."/>
            <person name="Mereny Z."/>
            <person name="Hegedus B."/>
            <person name="Baldrian P."/>
            <person name="Stursova M."/>
            <person name="Weitz H."/>
            <person name="Taylor A."/>
            <person name="Grigoriev I.V."/>
            <person name="Nagy L.G."/>
            <person name="Martin F."/>
            <person name="Kauserud H."/>
        </authorList>
    </citation>
    <scope>NUCLEOTIDE SEQUENCE</scope>
    <source>
        <strain evidence="2">9144</strain>
    </source>
</reference>
<sequence length="140" mass="14957">MAPRLKTGAVASLSFVCILPSTCPADAKLAGHTLLEIASMTTDGTYVSPCPRAAKKINIGPVMNSGTGNRTPEPPRTHDFELGGMRGDNATPAPFQRYYNSSEGQVLRGRLQGIHMMCLGCINYPGNQSILYTEVNPCVT</sequence>
<keyword evidence="1" id="KW-0732">Signal</keyword>
<feature type="signal peptide" evidence="1">
    <location>
        <begin position="1"/>
        <end position="27"/>
    </location>
</feature>
<evidence type="ECO:0008006" key="4">
    <source>
        <dbReference type="Google" id="ProtNLM"/>
    </source>
</evidence>
<name>A0AAD6Y3S9_9AGAR</name>
<comment type="caution">
    <text evidence="2">The sequence shown here is derived from an EMBL/GenBank/DDBJ whole genome shotgun (WGS) entry which is preliminary data.</text>
</comment>
<dbReference type="AlphaFoldDB" id="A0AAD6Y3S9"/>
<keyword evidence="3" id="KW-1185">Reference proteome</keyword>
<accession>A0AAD6Y3S9</accession>